<dbReference type="Proteomes" id="UP000308600">
    <property type="component" value="Unassembled WGS sequence"/>
</dbReference>
<reference evidence="1 2" key="1">
    <citation type="journal article" date="2019" name="Nat. Ecol. Evol.">
        <title>Megaphylogeny resolves global patterns of mushroom evolution.</title>
        <authorList>
            <person name="Varga T."/>
            <person name="Krizsan K."/>
            <person name="Foldi C."/>
            <person name="Dima B."/>
            <person name="Sanchez-Garcia M."/>
            <person name="Sanchez-Ramirez S."/>
            <person name="Szollosi G.J."/>
            <person name="Szarkandi J.G."/>
            <person name="Papp V."/>
            <person name="Albert L."/>
            <person name="Andreopoulos W."/>
            <person name="Angelini C."/>
            <person name="Antonin V."/>
            <person name="Barry K.W."/>
            <person name="Bougher N.L."/>
            <person name="Buchanan P."/>
            <person name="Buyck B."/>
            <person name="Bense V."/>
            <person name="Catcheside P."/>
            <person name="Chovatia M."/>
            <person name="Cooper J."/>
            <person name="Damon W."/>
            <person name="Desjardin D."/>
            <person name="Finy P."/>
            <person name="Geml J."/>
            <person name="Haridas S."/>
            <person name="Hughes K."/>
            <person name="Justo A."/>
            <person name="Karasinski D."/>
            <person name="Kautmanova I."/>
            <person name="Kiss B."/>
            <person name="Kocsube S."/>
            <person name="Kotiranta H."/>
            <person name="LaButti K.M."/>
            <person name="Lechner B.E."/>
            <person name="Liimatainen K."/>
            <person name="Lipzen A."/>
            <person name="Lukacs Z."/>
            <person name="Mihaltcheva S."/>
            <person name="Morgado L.N."/>
            <person name="Niskanen T."/>
            <person name="Noordeloos M.E."/>
            <person name="Ohm R.A."/>
            <person name="Ortiz-Santana B."/>
            <person name="Ovrebo C."/>
            <person name="Racz N."/>
            <person name="Riley R."/>
            <person name="Savchenko A."/>
            <person name="Shiryaev A."/>
            <person name="Soop K."/>
            <person name="Spirin V."/>
            <person name="Szebenyi C."/>
            <person name="Tomsovsky M."/>
            <person name="Tulloss R.E."/>
            <person name="Uehling J."/>
            <person name="Grigoriev I.V."/>
            <person name="Vagvolgyi C."/>
            <person name="Papp T."/>
            <person name="Martin F.M."/>
            <person name="Miettinen O."/>
            <person name="Hibbett D.S."/>
            <person name="Nagy L.G."/>
        </authorList>
    </citation>
    <scope>NUCLEOTIDE SEQUENCE [LARGE SCALE GENOMIC DNA]</scope>
    <source>
        <strain evidence="1 2">NL-1719</strain>
    </source>
</reference>
<name>A0ACD3AX33_9AGAR</name>
<protein>
    <submittedName>
        <fullName evidence="1">Uncharacterized protein</fullName>
    </submittedName>
</protein>
<keyword evidence="2" id="KW-1185">Reference proteome</keyword>
<organism evidence="1 2">
    <name type="scientific">Pluteus cervinus</name>
    <dbReference type="NCBI Taxonomy" id="181527"/>
    <lineage>
        <taxon>Eukaryota</taxon>
        <taxon>Fungi</taxon>
        <taxon>Dikarya</taxon>
        <taxon>Basidiomycota</taxon>
        <taxon>Agaricomycotina</taxon>
        <taxon>Agaricomycetes</taxon>
        <taxon>Agaricomycetidae</taxon>
        <taxon>Agaricales</taxon>
        <taxon>Pluteineae</taxon>
        <taxon>Pluteaceae</taxon>
        <taxon>Pluteus</taxon>
    </lineage>
</organism>
<evidence type="ECO:0000313" key="1">
    <source>
        <dbReference type="EMBL" id="TFK70326.1"/>
    </source>
</evidence>
<proteinExistence type="predicted"/>
<gene>
    <name evidence="1" type="ORF">BDN72DRAFT_877885</name>
</gene>
<evidence type="ECO:0000313" key="2">
    <source>
        <dbReference type="Proteomes" id="UP000308600"/>
    </source>
</evidence>
<sequence>MAPPSKLGIKERKVVYTVTRLPPILARMRYKGDHTRIQDLSLKDRASASTVEETKARFVEPLRHRPIQLPEGPYVHTTRDVYCNLFHSQPLPRRADNLWQFTNSTQDSYYFRFSPIYLHAHPQNKQVSHHRKQVINAWHPICHDYPGTPFTLPLRYVHVPSPHGTLKGHLGAENKPSEALLG</sequence>
<dbReference type="EMBL" id="ML208315">
    <property type="protein sequence ID" value="TFK70326.1"/>
    <property type="molecule type" value="Genomic_DNA"/>
</dbReference>
<accession>A0ACD3AX33</accession>